<protein>
    <submittedName>
        <fullName evidence="2">Glycosyltransferase</fullName>
    </submittedName>
</protein>
<evidence type="ECO:0000313" key="2">
    <source>
        <dbReference type="EMBL" id="MDA4843791.1"/>
    </source>
</evidence>
<dbReference type="InterPro" id="IPR007235">
    <property type="entry name" value="Glyco_trans_28_C"/>
</dbReference>
<dbReference type="EMBL" id="JAPJZH010000001">
    <property type="protein sequence ID" value="MDA4843791.1"/>
    <property type="molecule type" value="Genomic_DNA"/>
</dbReference>
<dbReference type="PANTHER" id="PTHR21015:SF28">
    <property type="entry name" value="SLL1722 PROTEIN"/>
    <property type="match status" value="1"/>
</dbReference>
<gene>
    <name evidence="2" type="ORF">OOZ53_00425</name>
</gene>
<dbReference type="Gene3D" id="3.40.50.2000">
    <property type="entry name" value="Glycogen Phosphorylase B"/>
    <property type="match status" value="1"/>
</dbReference>
<sequence>MKSQPTVLYYVQHLLGVGHVFRTMRITAALVRAGFRVELIYGGEKLPHFDDHGALVHFLPPLTSSKGDFSNLVTGDGSIADDAYRVSRREKVLNILKECSPDILVTEAFPFGRRQMHFELLPLMEAAIAMQPRPKIFASVRDILQEGNKPSKDRQSVDLLRRYFDAVLVHGDDQLVDLSATFPLVDEISDLVHYTGIVTPQLTDEILDADDQYDVVVSAGGGLLGRELLFAAAEAKAMSPLSDARWCLLTGPFGDAGENERLAGYGLTVLQFVPDLYRLLKTARLSVSLAGYNTVADIMAAGCRCIMAPQWNDKETEQLRRAQLLDARGLAVMLPHEEKTPSALCEAIERTLALPAPDWNSIRQNGAEETVRYLHKALAGSDAFRK</sequence>
<dbReference type="SUPFAM" id="SSF53756">
    <property type="entry name" value="UDP-Glycosyltransferase/glycogen phosphorylase"/>
    <property type="match status" value="1"/>
</dbReference>
<dbReference type="Proteomes" id="UP001148313">
    <property type="component" value="Unassembled WGS sequence"/>
</dbReference>
<evidence type="ECO:0000259" key="1">
    <source>
        <dbReference type="Pfam" id="PF04101"/>
    </source>
</evidence>
<evidence type="ECO:0000313" key="3">
    <source>
        <dbReference type="Proteomes" id="UP001148313"/>
    </source>
</evidence>
<dbReference type="RefSeq" id="WP_271087301.1">
    <property type="nucleotide sequence ID" value="NZ_JAPJZH010000001.1"/>
</dbReference>
<accession>A0ABT4VGF9</accession>
<name>A0ABT4VGF9_9HYPH</name>
<keyword evidence="3" id="KW-1185">Reference proteome</keyword>
<dbReference type="PANTHER" id="PTHR21015">
    <property type="entry name" value="UDP-N-ACETYLGLUCOSAMINE--N-ACETYLMURAMYL-(PENTAPEPTIDE) PYROPHOSPHORYL-UNDECAPRENOL N-ACETYLGLUCOSAMINE TRANSFERASE 1"/>
    <property type="match status" value="1"/>
</dbReference>
<dbReference type="Pfam" id="PF04101">
    <property type="entry name" value="Glyco_tran_28_C"/>
    <property type="match status" value="1"/>
</dbReference>
<reference evidence="2" key="1">
    <citation type="submission" date="2022-11" db="EMBL/GenBank/DDBJ databases">
        <title>Hoeflea poritis sp. nov., isolated from scleractinian coral Porites lutea.</title>
        <authorList>
            <person name="Zhang G."/>
            <person name="Wei Q."/>
            <person name="Cai L."/>
        </authorList>
    </citation>
    <scope>NUCLEOTIDE SEQUENCE</scope>
    <source>
        <strain evidence="2">E7-10</strain>
    </source>
</reference>
<organism evidence="2 3">
    <name type="scientific">Hoeflea poritis</name>
    <dbReference type="NCBI Taxonomy" id="2993659"/>
    <lineage>
        <taxon>Bacteria</taxon>
        <taxon>Pseudomonadati</taxon>
        <taxon>Pseudomonadota</taxon>
        <taxon>Alphaproteobacteria</taxon>
        <taxon>Hyphomicrobiales</taxon>
        <taxon>Rhizobiaceae</taxon>
        <taxon>Hoeflea</taxon>
    </lineage>
</organism>
<comment type="caution">
    <text evidence="2">The sequence shown here is derived from an EMBL/GenBank/DDBJ whole genome shotgun (WGS) entry which is preliminary data.</text>
</comment>
<feature type="domain" description="Glycosyl transferase family 28 C-terminal" evidence="1">
    <location>
        <begin position="244"/>
        <end position="352"/>
    </location>
</feature>
<proteinExistence type="predicted"/>